<gene>
    <name evidence="2" type="ORF">KC19_9G000200</name>
</gene>
<keyword evidence="1" id="KW-0732">Signal</keyword>
<name>A0A8T0GSG6_CERPU</name>
<accession>A0A8T0GSG6</accession>
<reference evidence="2" key="1">
    <citation type="submission" date="2020-06" db="EMBL/GenBank/DDBJ databases">
        <title>WGS assembly of Ceratodon purpureus strain R40.</title>
        <authorList>
            <person name="Carey S.B."/>
            <person name="Jenkins J."/>
            <person name="Shu S."/>
            <person name="Lovell J.T."/>
            <person name="Sreedasyam A."/>
            <person name="Maumus F."/>
            <person name="Tiley G.P."/>
            <person name="Fernandez-Pozo N."/>
            <person name="Barry K."/>
            <person name="Chen C."/>
            <person name="Wang M."/>
            <person name="Lipzen A."/>
            <person name="Daum C."/>
            <person name="Saski C.A."/>
            <person name="Payton A.C."/>
            <person name="Mcbreen J.C."/>
            <person name="Conrad R.E."/>
            <person name="Kollar L.M."/>
            <person name="Olsson S."/>
            <person name="Huttunen S."/>
            <person name="Landis J.B."/>
            <person name="Wickett N.J."/>
            <person name="Johnson M.G."/>
            <person name="Rensing S.A."/>
            <person name="Grimwood J."/>
            <person name="Schmutz J."/>
            <person name="Mcdaniel S.F."/>
        </authorList>
    </citation>
    <scope>NUCLEOTIDE SEQUENCE</scope>
    <source>
        <strain evidence="2">R40</strain>
    </source>
</reference>
<evidence type="ECO:0000313" key="2">
    <source>
        <dbReference type="EMBL" id="KAG0560618.1"/>
    </source>
</evidence>
<evidence type="ECO:0000313" key="3">
    <source>
        <dbReference type="Proteomes" id="UP000822688"/>
    </source>
</evidence>
<sequence length="79" mass="8762">MLSFIGSVLLLTVSRYVTANVPYALHVIECVLFAFEMVSDPAQSIEDFPMSSFTPLCICDGSFIYCNKRDAAEMCLGLR</sequence>
<feature type="chain" id="PRO_5035836665" description="Secreted protein" evidence="1">
    <location>
        <begin position="20"/>
        <end position="79"/>
    </location>
</feature>
<feature type="signal peptide" evidence="1">
    <location>
        <begin position="1"/>
        <end position="19"/>
    </location>
</feature>
<organism evidence="2 3">
    <name type="scientific">Ceratodon purpureus</name>
    <name type="common">Fire moss</name>
    <name type="synonym">Dicranum purpureum</name>
    <dbReference type="NCBI Taxonomy" id="3225"/>
    <lineage>
        <taxon>Eukaryota</taxon>
        <taxon>Viridiplantae</taxon>
        <taxon>Streptophyta</taxon>
        <taxon>Embryophyta</taxon>
        <taxon>Bryophyta</taxon>
        <taxon>Bryophytina</taxon>
        <taxon>Bryopsida</taxon>
        <taxon>Dicranidae</taxon>
        <taxon>Pseudoditrichales</taxon>
        <taxon>Ditrichaceae</taxon>
        <taxon>Ceratodon</taxon>
    </lineage>
</organism>
<comment type="caution">
    <text evidence="2">The sequence shown here is derived from an EMBL/GenBank/DDBJ whole genome shotgun (WGS) entry which is preliminary data.</text>
</comment>
<evidence type="ECO:0000256" key="1">
    <source>
        <dbReference type="SAM" id="SignalP"/>
    </source>
</evidence>
<keyword evidence="3" id="KW-1185">Reference proteome</keyword>
<dbReference type="EMBL" id="CM026430">
    <property type="protein sequence ID" value="KAG0560618.1"/>
    <property type="molecule type" value="Genomic_DNA"/>
</dbReference>
<protein>
    <recommendedName>
        <fullName evidence="4">Secreted protein</fullName>
    </recommendedName>
</protein>
<evidence type="ECO:0008006" key="4">
    <source>
        <dbReference type="Google" id="ProtNLM"/>
    </source>
</evidence>
<dbReference type="Proteomes" id="UP000822688">
    <property type="component" value="Chromosome 9"/>
</dbReference>
<proteinExistence type="predicted"/>
<dbReference type="AlphaFoldDB" id="A0A8T0GSG6"/>